<evidence type="ECO:0000313" key="1">
    <source>
        <dbReference type="EMBL" id="AZP14689.1"/>
    </source>
</evidence>
<dbReference type="PROSITE" id="PS51257">
    <property type="entry name" value="PROKAR_LIPOPROTEIN"/>
    <property type="match status" value="1"/>
</dbReference>
<proteinExistence type="predicted"/>
<protein>
    <recommendedName>
        <fullName evidence="3">Lipoprotein</fullName>
    </recommendedName>
</protein>
<accession>A0A3Q9BUG0</accession>
<name>A0A3Q9BUG0_9BURK</name>
<organism evidence="1 2">
    <name type="scientific">Undibacterium parvum</name>
    <dbReference type="NCBI Taxonomy" id="401471"/>
    <lineage>
        <taxon>Bacteria</taxon>
        <taxon>Pseudomonadati</taxon>
        <taxon>Pseudomonadota</taxon>
        <taxon>Betaproteobacteria</taxon>
        <taxon>Burkholderiales</taxon>
        <taxon>Oxalobacteraceae</taxon>
        <taxon>Undibacterium</taxon>
    </lineage>
</organism>
<dbReference type="EMBL" id="CP034464">
    <property type="protein sequence ID" value="AZP14689.1"/>
    <property type="molecule type" value="Genomic_DNA"/>
</dbReference>
<sequence>MRLIFALLIASSFAGCGKNDAPAMKIAEPQREQLQKAKEVDQVLQKAAESQRLAIDAATASQTADK</sequence>
<dbReference type="KEGG" id="upv:EJN92_20735"/>
<dbReference type="Proteomes" id="UP000275663">
    <property type="component" value="Chromosome"/>
</dbReference>
<reference evidence="1 2" key="1">
    <citation type="journal article" date="2011" name="Int. J. Syst. Evol. Microbiol.">
        <title>Description of Undibacterium oligocarboniphilum sp. nov., isolated from purified water, and Undibacterium pigrum strain CCUG 49012 as the type strain of Undibacterium parvum sp. nov., and emended descriptions of the genus Undibacterium and the species Undibacterium pigrum.</title>
        <authorList>
            <person name="Eder W."/>
            <person name="Wanner G."/>
            <person name="Ludwig W."/>
            <person name="Busse H.J."/>
            <person name="Ziemke-Kageler F."/>
            <person name="Lang E."/>
        </authorList>
    </citation>
    <scope>NUCLEOTIDE SEQUENCE [LARGE SCALE GENOMIC DNA]</scope>
    <source>
        <strain evidence="1 2">DSM 23061</strain>
    </source>
</reference>
<dbReference type="AlphaFoldDB" id="A0A3Q9BUG0"/>
<dbReference type="OrthoDB" id="9997419at2"/>
<keyword evidence="2" id="KW-1185">Reference proteome</keyword>
<evidence type="ECO:0008006" key="3">
    <source>
        <dbReference type="Google" id="ProtNLM"/>
    </source>
</evidence>
<evidence type="ECO:0000313" key="2">
    <source>
        <dbReference type="Proteomes" id="UP000275663"/>
    </source>
</evidence>
<gene>
    <name evidence="1" type="ORF">EJN92_20735</name>
</gene>